<name>A0A3D9HI10_9PROT</name>
<evidence type="ECO:0000256" key="1">
    <source>
        <dbReference type="SAM" id="SignalP"/>
    </source>
</evidence>
<comment type="caution">
    <text evidence="2">The sequence shown here is derived from an EMBL/GenBank/DDBJ whole genome shotgun (WGS) entry which is preliminary data.</text>
</comment>
<gene>
    <name evidence="2" type="ORF">DFP90_107100</name>
</gene>
<keyword evidence="1" id="KW-0732">Signal</keyword>
<dbReference type="Proteomes" id="UP000256845">
    <property type="component" value="Unassembled WGS sequence"/>
</dbReference>
<accession>A0A3D9HI10</accession>
<feature type="signal peptide" evidence="1">
    <location>
        <begin position="1"/>
        <end position="20"/>
    </location>
</feature>
<organism evidence="2 3">
    <name type="scientific">Aestuariispira insulae</name>
    <dbReference type="NCBI Taxonomy" id="1461337"/>
    <lineage>
        <taxon>Bacteria</taxon>
        <taxon>Pseudomonadati</taxon>
        <taxon>Pseudomonadota</taxon>
        <taxon>Alphaproteobacteria</taxon>
        <taxon>Rhodospirillales</taxon>
        <taxon>Kiloniellaceae</taxon>
        <taxon>Aestuariispira</taxon>
    </lineage>
</organism>
<keyword evidence="3" id="KW-1185">Reference proteome</keyword>
<dbReference type="EMBL" id="QRDW01000007">
    <property type="protein sequence ID" value="RED48596.1"/>
    <property type="molecule type" value="Genomic_DNA"/>
</dbReference>
<proteinExistence type="predicted"/>
<feature type="chain" id="PRO_5017559157" evidence="1">
    <location>
        <begin position="21"/>
        <end position="285"/>
    </location>
</feature>
<evidence type="ECO:0000313" key="2">
    <source>
        <dbReference type="EMBL" id="RED48596.1"/>
    </source>
</evidence>
<evidence type="ECO:0000313" key="3">
    <source>
        <dbReference type="Proteomes" id="UP000256845"/>
    </source>
</evidence>
<dbReference type="AlphaFoldDB" id="A0A3D9HI10"/>
<protein>
    <submittedName>
        <fullName evidence="2">Uncharacterized protein</fullName>
    </submittedName>
</protein>
<reference evidence="2 3" key="1">
    <citation type="submission" date="2018-07" db="EMBL/GenBank/DDBJ databases">
        <title>Genomic Encyclopedia of Type Strains, Phase III (KMG-III): the genomes of soil and plant-associated and newly described type strains.</title>
        <authorList>
            <person name="Whitman W."/>
        </authorList>
    </citation>
    <scope>NUCLEOTIDE SEQUENCE [LARGE SCALE GENOMIC DNA]</scope>
    <source>
        <strain evidence="2 3">CECT 8488</strain>
    </source>
</reference>
<sequence length="285" mass="31886">MRYLFAVVVGALLVGQAAGAGYADTKPAIPEFGGKIQPLKKTTLLEKTIHPPWKFSISIENYNESGKSIGRVAQGTGKVFVTDHVFEGELPLFLSMREPSNRPNKFLKQQIRFESLTIDSQGSYKDQGYFLVTDATGFPWQNGSHITFDMPNRDRRLLGRWFTDISQVVFPVLSAKGYHDGKDHEFLAQAGNDILKFFQRPIGLSQLEGRSVLVLQTNCHYGALLNMPTMPRPSHLIQCSGYILLDEQTGEILENNLLFEYRSETGPLEAYSLLRVSLTADQGNP</sequence>
<dbReference type="RefSeq" id="WP_115937541.1">
    <property type="nucleotide sequence ID" value="NZ_QRDW01000007.1"/>
</dbReference>